<sequence>MSSQAVGPSPDPEVPDLPVPSDPAQLAELLVRGELSVLGRLVQASNATLLVRLELDGHAARAVYKPVRGERPLWDFPHGTLADREVAARVVCEALGWQTVPLTVARPTGPFGEGSVQLWVDEAEDGPLVDVVEPADLAEGWLVVLQAEGERGEPVLLVHRDEPELRRMALLDAVCNNADRKGGHVLRGTDGSVRGVDHGLTFNADDKLRTVLWGWAGEPLTLEERDALGALDEELAPDGPLAARLDPLLRTDEVARTRERVLELLEEGEMPDPSGRWPAIPWPAL</sequence>
<reference evidence="3" key="1">
    <citation type="journal article" date="2019" name="Int. J. Syst. Evol. Microbiol.">
        <title>The Global Catalogue of Microorganisms (GCM) 10K type strain sequencing project: providing services to taxonomists for standard genome sequencing and annotation.</title>
        <authorList>
            <consortium name="The Broad Institute Genomics Platform"/>
            <consortium name="The Broad Institute Genome Sequencing Center for Infectious Disease"/>
            <person name="Wu L."/>
            <person name="Ma J."/>
        </authorList>
    </citation>
    <scope>NUCLEOTIDE SEQUENCE [LARGE SCALE GENOMIC DNA]</scope>
    <source>
        <strain evidence="3">NCAIM B.02333</strain>
    </source>
</reference>
<comment type="caution">
    <text evidence="2">The sequence shown here is derived from an EMBL/GenBank/DDBJ whole genome shotgun (WGS) entry which is preliminary data.</text>
</comment>
<dbReference type="EMBL" id="JBHRWW010000002">
    <property type="protein sequence ID" value="MFC3687626.1"/>
    <property type="molecule type" value="Genomic_DNA"/>
</dbReference>
<gene>
    <name evidence="2" type="ORF">ACFOLH_04655</name>
</gene>
<dbReference type="NCBIfam" id="TIGR03843">
    <property type="entry name" value="SCO1664 family protein"/>
    <property type="match status" value="1"/>
</dbReference>
<evidence type="ECO:0000256" key="1">
    <source>
        <dbReference type="SAM" id="MobiDB-lite"/>
    </source>
</evidence>
<name>A0ABV7WCS0_9MICO</name>
<feature type="region of interest" description="Disordered" evidence="1">
    <location>
        <begin position="1"/>
        <end position="21"/>
    </location>
</feature>
<dbReference type="Proteomes" id="UP001595685">
    <property type="component" value="Unassembled WGS sequence"/>
</dbReference>
<dbReference type="RefSeq" id="WP_340289537.1">
    <property type="nucleotide sequence ID" value="NZ_JBBEOI010000009.1"/>
</dbReference>
<feature type="compositionally biased region" description="Pro residues" evidence="1">
    <location>
        <begin position="9"/>
        <end position="21"/>
    </location>
</feature>
<accession>A0ABV7WCS0</accession>
<dbReference type="InterPro" id="IPR022292">
    <property type="entry name" value="CHP03843"/>
</dbReference>
<organism evidence="2 3">
    <name type="scientific">Aquipuribacter hungaricus</name>
    <dbReference type="NCBI Taxonomy" id="545624"/>
    <lineage>
        <taxon>Bacteria</taxon>
        <taxon>Bacillati</taxon>
        <taxon>Actinomycetota</taxon>
        <taxon>Actinomycetes</taxon>
        <taxon>Micrococcales</taxon>
        <taxon>Intrasporangiaceae</taxon>
        <taxon>Aquipuribacter</taxon>
    </lineage>
</organism>
<proteinExistence type="predicted"/>
<protein>
    <submittedName>
        <fullName evidence="2">SCO1664 family protein</fullName>
    </submittedName>
</protein>
<evidence type="ECO:0000313" key="2">
    <source>
        <dbReference type="EMBL" id="MFC3687626.1"/>
    </source>
</evidence>
<keyword evidence="3" id="KW-1185">Reference proteome</keyword>
<evidence type="ECO:0000313" key="3">
    <source>
        <dbReference type="Proteomes" id="UP001595685"/>
    </source>
</evidence>